<name>A0ABD4UEP0_9BURK</name>
<proteinExistence type="predicted"/>
<dbReference type="AlphaFoldDB" id="A0ABD4UEP0"/>
<evidence type="ECO:0000313" key="2">
    <source>
        <dbReference type="Proteomes" id="UP000191686"/>
    </source>
</evidence>
<dbReference type="Proteomes" id="UP000191686">
    <property type="component" value="Unassembled WGS sequence"/>
</dbReference>
<reference evidence="1 2" key="2">
    <citation type="journal article" date="2017" name="Front. Microbiol.">
        <title>Genomics Reveals a Unique Clone of Burkholderia cenocepacia Harboring an Actively Excising Novel Genomic Island.</title>
        <authorList>
            <person name="Patil P.P."/>
            <person name="Mali S."/>
            <person name="Midha S."/>
            <person name="Gautam V."/>
            <person name="Dash L."/>
            <person name="Kumar S."/>
            <person name="Shastri J."/>
            <person name="Singhal L."/>
            <person name="Patil P.B."/>
        </authorList>
    </citation>
    <scope>NUCLEOTIDE SEQUENCE [LARGE SCALE GENOMIC DNA]</scope>
    <source>
        <strain evidence="1 2">BC-19</strain>
    </source>
</reference>
<comment type="caution">
    <text evidence="1">The sequence shown here is derived from an EMBL/GenBank/DDBJ whole genome shotgun (WGS) entry which is preliminary data.</text>
</comment>
<reference evidence="1 2" key="1">
    <citation type="journal article" date="2017" name="Front. Microbiol.">
        <title>Genomics reveals a unique clone of Burkholderia cenocepacia harbouring an actively excising novel genomic island.</title>
        <authorList>
            <person name="Patil P."/>
            <person name="Mali S."/>
            <person name="Midha S."/>
            <person name="Gautam V."/>
            <person name="Dash L."/>
            <person name="Kumar S."/>
            <person name="Shastri J."/>
            <person name="Singhal L."/>
            <person name="Patil P.B."/>
        </authorList>
    </citation>
    <scope>NUCLEOTIDE SEQUENCE [LARGE SCALE GENOMIC DNA]</scope>
    <source>
        <strain evidence="1 2">BC-19</strain>
    </source>
</reference>
<organism evidence="1 2">
    <name type="scientific">Burkholderia cenocepacia</name>
    <dbReference type="NCBI Taxonomy" id="95486"/>
    <lineage>
        <taxon>Bacteria</taxon>
        <taxon>Pseudomonadati</taxon>
        <taxon>Pseudomonadota</taxon>
        <taxon>Betaproteobacteria</taxon>
        <taxon>Burkholderiales</taxon>
        <taxon>Burkholderiaceae</taxon>
        <taxon>Burkholderia</taxon>
        <taxon>Burkholderia cepacia complex</taxon>
    </lineage>
</organism>
<protein>
    <submittedName>
        <fullName evidence="1">Uncharacterized protein</fullName>
    </submittedName>
</protein>
<gene>
    <name evidence="1" type="ORF">UE95_015645</name>
</gene>
<accession>A0ABD4UEP0</accession>
<dbReference type="RefSeq" id="WP_080324305.1">
    <property type="nucleotide sequence ID" value="NZ_JANLBS010000022.1"/>
</dbReference>
<sequence length="113" mass="12724">MLTVIRRIPWQAKEAVFVTALMTVLGVCFPDDADAFAVLSIIVLFAIEDLCKTALRIAIKERTVGQATEDEHLYVILPRCRYKLLVLRQVLVLGEAKLAQARQAARKNRKDDS</sequence>
<evidence type="ECO:0000313" key="1">
    <source>
        <dbReference type="EMBL" id="MCW3712723.1"/>
    </source>
</evidence>
<dbReference type="EMBL" id="JYMX02000010">
    <property type="protein sequence ID" value="MCW3712723.1"/>
    <property type="molecule type" value="Genomic_DNA"/>
</dbReference>